<dbReference type="PROSITE" id="PS50943">
    <property type="entry name" value="HTH_CROC1"/>
    <property type="match status" value="1"/>
</dbReference>
<protein>
    <submittedName>
        <fullName evidence="2">Helix-turn-helix domain-containing protein</fullName>
    </submittedName>
</protein>
<dbReference type="SMART" id="SM00530">
    <property type="entry name" value="HTH_XRE"/>
    <property type="match status" value="1"/>
</dbReference>
<dbReference type="Proteomes" id="UP000192674">
    <property type="component" value="Unassembled WGS sequence"/>
</dbReference>
<dbReference type="OrthoDB" id="3687959at2"/>
<dbReference type="AlphaFoldDB" id="A0A1W2FWY7"/>
<dbReference type="RefSeq" id="WP_160097242.1">
    <property type="nucleotide sequence ID" value="NZ_FWXV01000013.1"/>
</dbReference>
<dbReference type="Pfam" id="PF19054">
    <property type="entry name" value="DUF5753"/>
    <property type="match status" value="1"/>
</dbReference>
<dbReference type="Pfam" id="PF13560">
    <property type="entry name" value="HTH_31"/>
    <property type="match status" value="1"/>
</dbReference>
<evidence type="ECO:0000313" key="3">
    <source>
        <dbReference type="Proteomes" id="UP000192674"/>
    </source>
</evidence>
<keyword evidence="3" id="KW-1185">Reference proteome</keyword>
<gene>
    <name evidence="2" type="ORF">SAMN05661093_09736</name>
</gene>
<dbReference type="InterPro" id="IPR001387">
    <property type="entry name" value="Cro/C1-type_HTH"/>
</dbReference>
<dbReference type="InterPro" id="IPR043917">
    <property type="entry name" value="DUF5753"/>
</dbReference>
<dbReference type="GO" id="GO:0003677">
    <property type="term" value="F:DNA binding"/>
    <property type="evidence" value="ECO:0007669"/>
    <property type="project" value="InterPro"/>
</dbReference>
<dbReference type="SUPFAM" id="SSF47413">
    <property type="entry name" value="lambda repressor-like DNA-binding domains"/>
    <property type="match status" value="1"/>
</dbReference>
<dbReference type="CDD" id="cd00093">
    <property type="entry name" value="HTH_XRE"/>
    <property type="match status" value="1"/>
</dbReference>
<dbReference type="InterPro" id="IPR010982">
    <property type="entry name" value="Lambda_DNA-bd_dom_sf"/>
</dbReference>
<name>A0A1W2FWY7_KIBAR</name>
<reference evidence="2 3" key="1">
    <citation type="submission" date="2017-04" db="EMBL/GenBank/DDBJ databases">
        <authorList>
            <person name="Afonso C.L."/>
            <person name="Miller P.J."/>
            <person name="Scott M.A."/>
            <person name="Spackman E."/>
            <person name="Goraichik I."/>
            <person name="Dimitrov K.M."/>
            <person name="Suarez D.L."/>
            <person name="Swayne D.E."/>
        </authorList>
    </citation>
    <scope>NUCLEOTIDE SEQUENCE [LARGE SCALE GENOMIC DNA]</scope>
    <source>
        <strain evidence="2 3">DSM 43828</strain>
    </source>
</reference>
<feature type="domain" description="HTH cro/C1-type" evidence="1">
    <location>
        <begin position="19"/>
        <end position="72"/>
    </location>
</feature>
<evidence type="ECO:0000313" key="2">
    <source>
        <dbReference type="EMBL" id="SMD26156.1"/>
    </source>
</evidence>
<dbReference type="Gene3D" id="1.10.260.40">
    <property type="entry name" value="lambda repressor-like DNA-binding domains"/>
    <property type="match status" value="1"/>
</dbReference>
<accession>A0A1W2FWY7</accession>
<evidence type="ECO:0000259" key="1">
    <source>
        <dbReference type="PROSITE" id="PS50943"/>
    </source>
</evidence>
<dbReference type="EMBL" id="FWXV01000013">
    <property type="protein sequence ID" value="SMD26156.1"/>
    <property type="molecule type" value="Genomic_DNA"/>
</dbReference>
<proteinExistence type="predicted"/>
<organism evidence="2 3">
    <name type="scientific">Kibdelosporangium aridum</name>
    <dbReference type="NCBI Taxonomy" id="2030"/>
    <lineage>
        <taxon>Bacteria</taxon>
        <taxon>Bacillati</taxon>
        <taxon>Actinomycetota</taxon>
        <taxon>Actinomycetes</taxon>
        <taxon>Pseudonocardiales</taxon>
        <taxon>Pseudonocardiaceae</taxon>
        <taxon>Kibdelosporangium</taxon>
    </lineage>
</organism>
<sequence length="289" mass="31546">MQRQNVNSRGIGIGLAWHRKAACKTLEQVSRQVGISISSLSRLENGKREPTTEEVAAILAVLGVVGAERDQLLNHARNTSHSSMVVGSKSRTYRAFEADATVITNFELMLVPGLAQTAKYARAVLSALRANGSESEINATVSQRMERKAILTRKRPPQVNFIVTELAIRQLIGGAKVMAEQVRHLIGLADLDNVSIRIIPATVSAHAGLSGQFVILDFDDQPSLVFIEAMTTGLYRDEPEDVVAYRRQVENLEAVALDMAGSVELLRSISYDLDGLVSGLDVAEEQLQR</sequence>